<gene>
    <name evidence="2" type="ORF">AVDCRST_MAG01-01-2048</name>
</gene>
<dbReference type="EMBL" id="CADCUW010000293">
    <property type="protein sequence ID" value="CAA9417900.1"/>
    <property type="molecule type" value="Genomic_DNA"/>
</dbReference>
<sequence length="52" mass="6014">DPERARRACVVPEDEPRGPLLAHAPALRARQPLWRPQARHERAHPHRGGRRL</sequence>
<proteinExistence type="predicted"/>
<name>A0A6J4PP08_9ACTN</name>
<accession>A0A6J4PP08</accession>
<feature type="compositionally biased region" description="Basic residues" evidence="1">
    <location>
        <begin position="41"/>
        <end position="52"/>
    </location>
</feature>
<evidence type="ECO:0000313" key="2">
    <source>
        <dbReference type="EMBL" id="CAA9417900.1"/>
    </source>
</evidence>
<dbReference type="AlphaFoldDB" id="A0A6J4PP08"/>
<protein>
    <submittedName>
        <fullName evidence="2">Uncharacterized protein</fullName>
    </submittedName>
</protein>
<organism evidence="2">
    <name type="scientific">uncultured Rubrobacteraceae bacterium</name>
    <dbReference type="NCBI Taxonomy" id="349277"/>
    <lineage>
        <taxon>Bacteria</taxon>
        <taxon>Bacillati</taxon>
        <taxon>Actinomycetota</taxon>
        <taxon>Rubrobacteria</taxon>
        <taxon>Rubrobacterales</taxon>
        <taxon>Rubrobacteraceae</taxon>
        <taxon>environmental samples</taxon>
    </lineage>
</organism>
<feature type="non-terminal residue" evidence="2">
    <location>
        <position position="1"/>
    </location>
</feature>
<feature type="region of interest" description="Disordered" evidence="1">
    <location>
        <begin position="26"/>
        <end position="52"/>
    </location>
</feature>
<feature type="non-terminal residue" evidence="2">
    <location>
        <position position="52"/>
    </location>
</feature>
<reference evidence="2" key="1">
    <citation type="submission" date="2020-02" db="EMBL/GenBank/DDBJ databases">
        <authorList>
            <person name="Meier V. D."/>
        </authorList>
    </citation>
    <scope>NUCLEOTIDE SEQUENCE</scope>
    <source>
        <strain evidence="2">AVDCRST_MAG01</strain>
    </source>
</reference>
<evidence type="ECO:0000256" key="1">
    <source>
        <dbReference type="SAM" id="MobiDB-lite"/>
    </source>
</evidence>
<feature type="region of interest" description="Disordered" evidence="1">
    <location>
        <begin position="1"/>
        <end position="20"/>
    </location>
</feature>